<dbReference type="PROSITE" id="PS51007">
    <property type="entry name" value="CYTC"/>
    <property type="match status" value="2"/>
</dbReference>
<evidence type="ECO:0000256" key="2">
    <source>
        <dbReference type="ARBA" id="ARBA00022723"/>
    </source>
</evidence>
<keyword evidence="8" id="KW-1185">Reference proteome</keyword>
<dbReference type="PANTHER" id="PTHR33751">
    <property type="entry name" value="CBB3-TYPE CYTOCHROME C OXIDASE SUBUNIT FIXP"/>
    <property type="match status" value="1"/>
</dbReference>
<evidence type="ECO:0000256" key="5">
    <source>
        <dbReference type="SAM" id="MobiDB-lite"/>
    </source>
</evidence>
<dbReference type="InterPro" id="IPR036909">
    <property type="entry name" value="Cyt_c-like_dom_sf"/>
</dbReference>
<dbReference type="SUPFAM" id="SSF46626">
    <property type="entry name" value="Cytochrome c"/>
    <property type="match status" value="2"/>
</dbReference>
<proteinExistence type="predicted"/>
<evidence type="ECO:0000313" key="7">
    <source>
        <dbReference type="EMBL" id="MFL9878726.1"/>
    </source>
</evidence>
<dbReference type="Gene3D" id="1.10.760.10">
    <property type="entry name" value="Cytochrome c-like domain"/>
    <property type="match status" value="2"/>
</dbReference>
<evidence type="ECO:0000256" key="1">
    <source>
        <dbReference type="ARBA" id="ARBA00022617"/>
    </source>
</evidence>
<comment type="caution">
    <text evidence="7">The sequence shown here is derived from an EMBL/GenBank/DDBJ whole genome shotgun (WGS) entry which is preliminary data.</text>
</comment>
<accession>A0ABW8Z6Q3</accession>
<dbReference type="InterPro" id="IPR050597">
    <property type="entry name" value="Cytochrome_c_Oxidase_Subunit"/>
</dbReference>
<dbReference type="Proteomes" id="UP001629214">
    <property type="component" value="Unassembled WGS sequence"/>
</dbReference>
<dbReference type="InterPro" id="IPR024167">
    <property type="entry name" value="Cytochrome_c4-like"/>
</dbReference>
<dbReference type="PANTHER" id="PTHR33751:SF11">
    <property type="entry name" value="BLL4483 PROTEIN"/>
    <property type="match status" value="1"/>
</dbReference>
<feature type="domain" description="Cytochrome c" evidence="6">
    <location>
        <begin position="23"/>
        <end position="110"/>
    </location>
</feature>
<feature type="domain" description="Cytochrome c" evidence="6">
    <location>
        <begin position="124"/>
        <end position="214"/>
    </location>
</feature>
<dbReference type="EMBL" id="JAQQFR010000005">
    <property type="protein sequence ID" value="MFL9878726.1"/>
    <property type="molecule type" value="Genomic_DNA"/>
</dbReference>
<dbReference type="PIRSF" id="PIRSF000005">
    <property type="entry name" value="Cytochrome_c4"/>
    <property type="match status" value="1"/>
</dbReference>
<feature type="compositionally biased region" description="Low complexity" evidence="5">
    <location>
        <begin position="12"/>
        <end position="27"/>
    </location>
</feature>
<evidence type="ECO:0000256" key="4">
    <source>
        <dbReference type="PROSITE-ProRule" id="PRU00433"/>
    </source>
</evidence>
<evidence type="ECO:0000256" key="3">
    <source>
        <dbReference type="ARBA" id="ARBA00023004"/>
    </source>
</evidence>
<evidence type="ECO:0000259" key="6">
    <source>
        <dbReference type="PROSITE" id="PS51007"/>
    </source>
</evidence>
<protein>
    <submittedName>
        <fullName evidence="7">Cytochrome c4</fullName>
    </submittedName>
</protein>
<keyword evidence="2 4" id="KW-0479">Metal-binding</keyword>
<gene>
    <name evidence="7" type="ORF">PQR63_10050</name>
</gene>
<organism evidence="7 8">
    <name type="scientific">Herbaspirillum rhizosphaerae</name>
    <dbReference type="NCBI Taxonomy" id="346179"/>
    <lineage>
        <taxon>Bacteria</taxon>
        <taxon>Pseudomonadati</taxon>
        <taxon>Pseudomonadota</taxon>
        <taxon>Betaproteobacteria</taxon>
        <taxon>Burkholderiales</taxon>
        <taxon>Oxalobacteraceae</taxon>
        <taxon>Herbaspirillum</taxon>
    </lineage>
</organism>
<feature type="region of interest" description="Disordered" evidence="5">
    <location>
        <begin position="1"/>
        <end position="33"/>
    </location>
</feature>
<sequence>MTAMLPLAHAQSSNSAPTSTLTSSSASGRQTLPDTISQRVVACTACHGKEGRASSDGFYPRIAGKPEGYLFNQLTNFRDGRRQYPLMTYLLDHLSDAYLHEIANYFSEQHPPYPAPQPSDATPAVLERGRNLVMNGDSSKKVPACIACHGQALTGVAPAVPGLIGLPRDYINSQFGAWRNGVRKAKAPDCMAQITQKLTLEDINAASSWLAAQTVPEGAVPAPATTVKLPLACGSVTE</sequence>
<evidence type="ECO:0000313" key="8">
    <source>
        <dbReference type="Proteomes" id="UP001629214"/>
    </source>
</evidence>
<keyword evidence="1 4" id="KW-0349">Heme</keyword>
<reference evidence="7 8" key="1">
    <citation type="journal article" date="2024" name="Chem. Sci.">
        <title>Discovery of megapolipeptins by genome mining of a Burkholderiales bacteria collection.</title>
        <authorList>
            <person name="Paulo B.S."/>
            <person name="Recchia M.J.J."/>
            <person name="Lee S."/>
            <person name="Fergusson C.H."/>
            <person name="Romanowski S.B."/>
            <person name="Hernandez A."/>
            <person name="Krull N."/>
            <person name="Liu D.Y."/>
            <person name="Cavanagh H."/>
            <person name="Bos A."/>
            <person name="Gray C.A."/>
            <person name="Murphy B.T."/>
            <person name="Linington R.G."/>
            <person name="Eustaquio A.S."/>
        </authorList>
    </citation>
    <scope>NUCLEOTIDE SEQUENCE [LARGE SCALE GENOMIC DNA]</scope>
    <source>
        <strain evidence="7 8">RL21-008-BIB-B</strain>
    </source>
</reference>
<keyword evidence="3 4" id="KW-0408">Iron</keyword>
<dbReference type="InterPro" id="IPR009056">
    <property type="entry name" value="Cyt_c-like_dom"/>
</dbReference>
<name>A0ABW8Z6Q3_9BURK</name>